<evidence type="ECO:0000313" key="6">
    <source>
        <dbReference type="EMBL" id="PYE76270.1"/>
    </source>
</evidence>
<dbReference type="SUPFAM" id="SSF46785">
    <property type="entry name" value="Winged helix' DNA-binding domain"/>
    <property type="match status" value="1"/>
</dbReference>
<comment type="similarity">
    <text evidence="1">Belongs to the LysR transcriptional regulatory family.</text>
</comment>
<dbReference type="EMBL" id="QJTC01000014">
    <property type="protein sequence ID" value="PYE76270.1"/>
    <property type="molecule type" value="Genomic_DNA"/>
</dbReference>
<dbReference type="PANTHER" id="PTHR30126">
    <property type="entry name" value="HTH-TYPE TRANSCRIPTIONAL REGULATOR"/>
    <property type="match status" value="1"/>
</dbReference>
<dbReference type="Gene3D" id="1.10.10.10">
    <property type="entry name" value="Winged helix-like DNA-binding domain superfamily/Winged helix DNA-binding domain"/>
    <property type="match status" value="1"/>
</dbReference>
<keyword evidence="7" id="KW-1185">Reference proteome</keyword>
<name>A0A318SGY6_9BURK</name>
<evidence type="ECO:0000259" key="5">
    <source>
        <dbReference type="PROSITE" id="PS50931"/>
    </source>
</evidence>
<dbReference type="Proteomes" id="UP000247540">
    <property type="component" value="Unassembled WGS sequence"/>
</dbReference>
<dbReference type="GO" id="GO:0000976">
    <property type="term" value="F:transcription cis-regulatory region binding"/>
    <property type="evidence" value="ECO:0007669"/>
    <property type="project" value="TreeGrafter"/>
</dbReference>
<protein>
    <submittedName>
        <fullName evidence="6">DNA-binding transcriptional LysR family regulator</fullName>
    </submittedName>
</protein>
<evidence type="ECO:0000313" key="7">
    <source>
        <dbReference type="Proteomes" id="UP000247540"/>
    </source>
</evidence>
<accession>A0A318SGY6</accession>
<dbReference type="Gene3D" id="3.40.190.290">
    <property type="match status" value="1"/>
</dbReference>
<proteinExistence type="inferred from homology"/>
<evidence type="ECO:0000256" key="2">
    <source>
        <dbReference type="ARBA" id="ARBA00023015"/>
    </source>
</evidence>
<dbReference type="Pfam" id="PF00126">
    <property type="entry name" value="HTH_1"/>
    <property type="match status" value="1"/>
</dbReference>
<dbReference type="GO" id="GO:0003700">
    <property type="term" value="F:DNA-binding transcription factor activity"/>
    <property type="evidence" value="ECO:0007669"/>
    <property type="project" value="InterPro"/>
</dbReference>
<feature type="domain" description="HTH lysR-type" evidence="5">
    <location>
        <begin position="3"/>
        <end position="60"/>
    </location>
</feature>
<keyword evidence="3 6" id="KW-0238">DNA-binding</keyword>
<gene>
    <name evidence="6" type="ORF">DFQ15_11455</name>
</gene>
<dbReference type="PANTHER" id="PTHR30126:SF40">
    <property type="entry name" value="HTH-TYPE TRANSCRIPTIONAL REGULATOR GLTR"/>
    <property type="match status" value="1"/>
</dbReference>
<keyword evidence="2" id="KW-0805">Transcription regulation</keyword>
<organism evidence="6 7">
    <name type="scientific">Xylophilus ampelinus</name>
    <dbReference type="NCBI Taxonomy" id="54067"/>
    <lineage>
        <taxon>Bacteria</taxon>
        <taxon>Pseudomonadati</taxon>
        <taxon>Pseudomonadota</taxon>
        <taxon>Betaproteobacteria</taxon>
        <taxon>Burkholderiales</taxon>
        <taxon>Xylophilus</taxon>
    </lineage>
</organism>
<dbReference type="AlphaFoldDB" id="A0A318SGY6"/>
<dbReference type="Pfam" id="PF03466">
    <property type="entry name" value="LysR_substrate"/>
    <property type="match status" value="1"/>
</dbReference>
<dbReference type="PROSITE" id="PS50931">
    <property type="entry name" value="HTH_LYSR"/>
    <property type="match status" value="1"/>
</dbReference>
<reference evidence="6 7" key="1">
    <citation type="submission" date="2018-06" db="EMBL/GenBank/DDBJ databases">
        <title>Genomic Encyclopedia of Type Strains, Phase III (KMG-III): the genomes of soil and plant-associated and newly described type strains.</title>
        <authorList>
            <person name="Whitman W."/>
        </authorList>
    </citation>
    <scope>NUCLEOTIDE SEQUENCE [LARGE SCALE GENOMIC DNA]</scope>
    <source>
        <strain evidence="6 7">CECT 7646</strain>
    </source>
</reference>
<dbReference type="SUPFAM" id="SSF53850">
    <property type="entry name" value="Periplasmic binding protein-like II"/>
    <property type="match status" value="1"/>
</dbReference>
<evidence type="ECO:0000256" key="4">
    <source>
        <dbReference type="ARBA" id="ARBA00023163"/>
    </source>
</evidence>
<evidence type="ECO:0000256" key="3">
    <source>
        <dbReference type="ARBA" id="ARBA00023125"/>
    </source>
</evidence>
<evidence type="ECO:0000256" key="1">
    <source>
        <dbReference type="ARBA" id="ARBA00009437"/>
    </source>
</evidence>
<sequence>MRVDLAALEIFRTVATEGSITRAAERLGRVQSNVTTRVQQLEDSLATALFLREGKRMALTAEGRTLLGYADRLLALAAEARQAMRPAQPAGRLRLGSMESTAASRLPGPLAHFHRQWPDVALELAIASSQQLIDRLEAHALDAILVAWPPGDPPGPGLDAVALYVEELMLALPAGHPPIAGPADVQPGTLAAFEAGCTYRRIAQAWLGPRPRPMQLLELGSYHAILACVTAGTCVAVVPRSVLAMTRVPPELRLHPLCTVDTLLVRRSGYRSAALDALQAALQDSYRTGAAPASTTFDAHAATAGGSAFR</sequence>
<dbReference type="InterPro" id="IPR036388">
    <property type="entry name" value="WH-like_DNA-bd_sf"/>
</dbReference>
<dbReference type="InterPro" id="IPR036390">
    <property type="entry name" value="WH_DNA-bd_sf"/>
</dbReference>
<dbReference type="InterPro" id="IPR000847">
    <property type="entry name" value="LysR_HTH_N"/>
</dbReference>
<keyword evidence="4" id="KW-0804">Transcription</keyword>
<comment type="caution">
    <text evidence="6">The sequence shown here is derived from an EMBL/GenBank/DDBJ whole genome shotgun (WGS) entry which is preliminary data.</text>
</comment>
<dbReference type="InterPro" id="IPR005119">
    <property type="entry name" value="LysR_subst-bd"/>
</dbReference>